<keyword evidence="3" id="KW-1185">Reference proteome</keyword>
<dbReference type="PANTHER" id="PTHR36503:SF2">
    <property type="entry name" value="BLR2408 PROTEIN"/>
    <property type="match status" value="1"/>
</dbReference>
<dbReference type="Pfam" id="PF00903">
    <property type="entry name" value="Glyoxalase"/>
    <property type="match status" value="1"/>
</dbReference>
<keyword evidence="2" id="KW-0560">Oxidoreductase</keyword>
<dbReference type="PATRIC" id="fig|626887.3.peg.448"/>
<dbReference type="SUPFAM" id="SSF54593">
    <property type="entry name" value="Glyoxalase/Bleomycin resistance protein/Dihydroxybiphenyl dioxygenase"/>
    <property type="match status" value="1"/>
</dbReference>
<protein>
    <submittedName>
        <fullName evidence="2">Glyoxalase/bleomycin resistance/extradiol dioxygenase family protein</fullName>
    </submittedName>
</protein>
<keyword evidence="2" id="KW-0223">Dioxygenase</keyword>
<name>N6WZC8_9GAMM</name>
<reference evidence="2 3" key="1">
    <citation type="journal article" date="2013" name="Genome Announc.">
        <title>Genome Sequence of the Polycyclic Aromatic Hydrocarbon-Degrading Bacterium Strain Marinobacter nanhaiticus D15-8WT.</title>
        <authorList>
            <person name="Cui Z."/>
            <person name="Gao W."/>
            <person name="Li Q."/>
            <person name="Xu G."/>
            <person name="Zheng L."/>
        </authorList>
    </citation>
    <scope>NUCLEOTIDE SEQUENCE [LARGE SCALE GENOMIC DNA]</scope>
    <source>
        <strain evidence="2 3">D15-8W</strain>
    </source>
</reference>
<dbReference type="Proteomes" id="UP000013165">
    <property type="component" value="Unassembled WGS sequence"/>
</dbReference>
<accession>N6WZC8</accession>
<feature type="domain" description="VOC" evidence="1">
    <location>
        <begin position="3"/>
        <end position="127"/>
    </location>
</feature>
<dbReference type="AlphaFoldDB" id="N6WZC8"/>
<dbReference type="STRING" id="626887.J057_02365"/>
<organism evidence="2 3">
    <name type="scientific">Marinobacter nanhaiticus D15-8W</name>
    <dbReference type="NCBI Taxonomy" id="626887"/>
    <lineage>
        <taxon>Bacteria</taxon>
        <taxon>Pseudomonadati</taxon>
        <taxon>Pseudomonadota</taxon>
        <taxon>Gammaproteobacteria</taxon>
        <taxon>Pseudomonadales</taxon>
        <taxon>Marinobacteraceae</taxon>
        <taxon>Marinobacter</taxon>
    </lineage>
</organism>
<dbReference type="Gene3D" id="3.10.180.10">
    <property type="entry name" value="2,3-Dihydroxybiphenyl 1,2-Dioxygenase, domain 1"/>
    <property type="match status" value="1"/>
</dbReference>
<dbReference type="OrthoDB" id="4265398at2"/>
<dbReference type="PROSITE" id="PS51819">
    <property type="entry name" value="VOC"/>
    <property type="match status" value="1"/>
</dbReference>
<proteinExistence type="predicted"/>
<dbReference type="InterPro" id="IPR004360">
    <property type="entry name" value="Glyas_Fos-R_dOase_dom"/>
</dbReference>
<dbReference type="PANTHER" id="PTHR36503">
    <property type="entry name" value="BLR2520 PROTEIN"/>
    <property type="match status" value="1"/>
</dbReference>
<evidence type="ECO:0000313" key="2">
    <source>
        <dbReference type="EMBL" id="ENO16517.1"/>
    </source>
</evidence>
<dbReference type="InterPro" id="IPR037523">
    <property type="entry name" value="VOC_core"/>
</dbReference>
<dbReference type="HOGENOM" id="CLU_046006_21_0_6"/>
<evidence type="ECO:0000313" key="3">
    <source>
        <dbReference type="Proteomes" id="UP000013165"/>
    </source>
</evidence>
<gene>
    <name evidence="2" type="ORF">J057_02365</name>
</gene>
<comment type="caution">
    <text evidence="2">The sequence shown here is derived from an EMBL/GenBank/DDBJ whole genome shotgun (WGS) entry which is preliminary data.</text>
</comment>
<dbReference type="EMBL" id="APLQ01000010">
    <property type="protein sequence ID" value="ENO16517.1"/>
    <property type="molecule type" value="Genomic_DNA"/>
</dbReference>
<dbReference type="InterPro" id="IPR029068">
    <property type="entry name" value="Glyas_Bleomycin-R_OHBP_Dase"/>
</dbReference>
<dbReference type="GO" id="GO:0051213">
    <property type="term" value="F:dioxygenase activity"/>
    <property type="evidence" value="ECO:0007669"/>
    <property type="project" value="UniProtKB-KW"/>
</dbReference>
<sequence>MSSAIFVNMTVSDLKQSMGFFEALGYRFNPQFTNDEAASLVISDTIYAMLHTPDSIRRFTQKEIVDAHKATEVLLALQEDSREAVDALTEKALAAGGKIARETEDHGFMYCRSFEDLDGHIWEIFWMDPSQMPSA</sequence>
<evidence type="ECO:0000259" key="1">
    <source>
        <dbReference type="PROSITE" id="PS51819"/>
    </source>
</evidence>
<dbReference type="RefSeq" id="WP_004583027.1">
    <property type="nucleotide sequence ID" value="NZ_AP028878.1"/>
</dbReference>
<dbReference type="eggNOG" id="COG3607">
    <property type="taxonomic scope" value="Bacteria"/>
</dbReference>